<comment type="caution">
    <text evidence="5">The sequence shown here is derived from an EMBL/GenBank/DDBJ whole genome shotgun (WGS) entry which is preliminary data.</text>
</comment>
<keyword evidence="5" id="KW-0540">Nuclease</keyword>
<dbReference type="GO" id="GO:0016787">
    <property type="term" value="F:hydrolase activity"/>
    <property type="evidence" value="ECO:0007669"/>
    <property type="project" value="UniProtKB-KW"/>
</dbReference>
<evidence type="ECO:0000313" key="5">
    <source>
        <dbReference type="EMBL" id="HJA08984.1"/>
    </source>
</evidence>
<dbReference type="Pfam" id="PF01420">
    <property type="entry name" value="Methylase_S"/>
    <property type="match status" value="2"/>
</dbReference>
<dbReference type="AlphaFoldDB" id="A0A9D2KKJ4"/>
<evidence type="ECO:0000256" key="3">
    <source>
        <dbReference type="ARBA" id="ARBA00023125"/>
    </source>
</evidence>
<evidence type="ECO:0000313" key="6">
    <source>
        <dbReference type="Proteomes" id="UP000824225"/>
    </source>
</evidence>
<evidence type="ECO:0000256" key="2">
    <source>
        <dbReference type="ARBA" id="ARBA00022747"/>
    </source>
</evidence>
<reference evidence="5" key="2">
    <citation type="submission" date="2021-04" db="EMBL/GenBank/DDBJ databases">
        <authorList>
            <person name="Gilroy R."/>
        </authorList>
    </citation>
    <scope>NUCLEOTIDE SEQUENCE</scope>
    <source>
        <strain evidence="5">CHK186-16707</strain>
    </source>
</reference>
<proteinExistence type="inferred from homology"/>
<dbReference type="InterPro" id="IPR000055">
    <property type="entry name" value="Restrct_endonuc_typeI_TRD"/>
</dbReference>
<keyword evidence="5" id="KW-0255">Endonuclease</keyword>
<evidence type="ECO:0000259" key="4">
    <source>
        <dbReference type="Pfam" id="PF01420"/>
    </source>
</evidence>
<dbReference type="GO" id="GO:0004519">
    <property type="term" value="F:endonuclease activity"/>
    <property type="evidence" value="ECO:0007669"/>
    <property type="project" value="UniProtKB-KW"/>
</dbReference>
<dbReference type="EMBL" id="DXAN01000023">
    <property type="protein sequence ID" value="HJA08984.1"/>
    <property type="molecule type" value="Genomic_DNA"/>
</dbReference>
<reference evidence="5" key="1">
    <citation type="journal article" date="2021" name="PeerJ">
        <title>Extensive microbial diversity within the chicken gut microbiome revealed by metagenomics and culture.</title>
        <authorList>
            <person name="Gilroy R."/>
            <person name="Ravi A."/>
            <person name="Getino M."/>
            <person name="Pursley I."/>
            <person name="Horton D.L."/>
            <person name="Alikhan N.F."/>
            <person name="Baker D."/>
            <person name="Gharbi K."/>
            <person name="Hall N."/>
            <person name="Watson M."/>
            <person name="Adriaenssens E.M."/>
            <person name="Foster-Nyarko E."/>
            <person name="Jarju S."/>
            <person name="Secka A."/>
            <person name="Antonio M."/>
            <person name="Oren A."/>
            <person name="Chaudhuri R.R."/>
            <person name="La Ragione R."/>
            <person name="Hildebrand F."/>
            <person name="Pallen M.J."/>
        </authorList>
    </citation>
    <scope>NUCLEOTIDE SEQUENCE</scope>
    <source>
        <strain evidence="5">CHK186-16707</strain>
    </source>
</reference>
<gene>
    <name evidence="5" type="ORF">H9962_07335</name>
</gene>
<dbReference type="Proteomes" id="UP000824225">
    <property type="component" value="Unassembled WGS sequence"/>
</dbReference>
<dbReference type="CDD" id="cd17273">
    <property type="entry name" value="RMtype1_S_EcoJA69PI-TRD1-CR1_like"/>
    <property type="match status" value="1"/>
</dbReference>
<comment type="similarity">
    <text evidence="1">Belongs to the type-I restriction system S methylase family.</text>
</comment>
<name>A0A9D2KKJ4_9BACT</name>
<dbReference type="InterPro" id="IPR052021">
    <property type="entry name" value="Type-I_RS_S_subunit"/>
</dbReference>
<dbReference type="InterPro" id="IPR044946">
    <property type="entry name" value="Restrct_endonuc_typeI_TRD_sf"/>
</dbReference>
<dbReference type="PANTHER" id="PTHR30408:SF12">
    <property type="entry name" value="TYPE I RESTRICTION ENZYME MJAVIII SPECIFICITY SUBUNIT"/>
    <property type="match status" value="1"/>
</dbReference>
<keyword evidence="2" id="KW-0680">Restriction system</keyword>
<feature type="domain" description="Type I restriction modification DNA specificity" evidence="4">
    <location>
        <begin position="53"/>
        <end position="195"/>
    </location>
</feature>
<dbReference type="EC" id="3.1.21.-" evidence="5"/>
<dbReference type="Gene3D" id="3.90.220.20">
    <property type="entry name" value="DNA methylase specificity domains"/>
    <property type="match status" value="2"/>
</dbReference>
<dbReference type="GO" id="GO:0009307">
    <property type="term" value="P:DNA restriction-modification system"/>
    <property type="evidence" value="ECO:0007669"/>
    <property type="project" value="UniProtKB-KW"/>
</dbReference>
<sequence>MTAEQLKASLITYAMKGGLSASWRKEHNYSFELWRNLPLSKICHAMTYGTARKSSSEGDVVVIRMGNLQGGEIIWSKLAYTTARDDIEKYLLSPGDILFNRTNSPELVGKTSIYRGERPAIYAGYLIRLDYDKNIIIGEYLNYVMNSQEERQFCADVRVNGVCQANINAKKIGAFSIPVPPIDEQQYIVSCLNELLPLVEEYGKSQSALHVLETELPGKLRASLLQQAIMGKLVPQLDDEPAVDIDAEEPEEVPFAIPEKWKWVRLRDIGAIFSGATPKTNVTEYWSPAIVPWVTPADLGKNKKKTISCGERSISKKGYLSCSAVLLPKGSVVYSSRAPIGHIAITENELATNQGCKSIAPNFEIVLSEYVYYGLIALTPDIQSRASGTTFLEISSKKFGETFFPLPPLAEQRRIITRLNELLPYLNSMIKN</sequence>
<keyword evidence="5" id="KW-0378">Hydrolase</keyword>
<accession>A0A9D2KKJ4</accession>
<dbReference type="CDD" id="cd17524">
    <property type="entry name" value="RMtype1_S_EcoUTORF5051P-TRD2-CR2_like"/>
    <property type="match status" value="1"/>
</dbReference>
<feature type="domain" description="Type I restriction modification DNA specificity" evidence="4">
    <location>
        <begin position="258"/>
        <end position="422"/>
    </location>
</feature>
<dbReference type="GO" id="GO:0003677">
    <property type="term" value="F:DNA binding"/>
    <property type="evidence" value="ECO:0007669"/>
    <property type="project" value="UniProtKB-KW"/>
</dbReference>
<evidence type="ECO:0000256" key="1">
    <source>
        <dbReference type="ARBA" id="ARBA00010923"/>
    </source>
</evidence>
<dbReference type="SUPFAM" id="SSF116734">
    <property type="entry name" value="DNA methylase specificity domain"/>
    <property type="match status" value="2"/>
</dbReference>
<dbReference type="PANTHER" id="PTHR30408">
    <property type="entry name" value="TYPE-1 RESTRICTION ENZYME ECOKI SPECIFICITY PROTEIN"/>
    <property type="match status" value="1"/>
</dbReference>
<keyword evidence="3" id="KW-0238">DNA-binding</keyword>
<protein>
    <submittedName>
        <fullName evidence="5">Restriction endonuclease subunit S</fullName>
        <ecNumber evidence="5">3.1.21.-</ecNumber>
    </submittedName>
</protein>
<organism evidence="5 6">
    <name type="scientific">Candidatus Mailhella merdigallinarum</name>
    <dbReference type="NCBI Taxonomy" id="2838658"/>
    <lineage>
        <taxon>Bacteria</taxon>
        <taxon>Pseudomonadati</taxon>
        <taxon>Thermodesulfobacteriota</taxon>
        <taxon>Desulfovibrionia</taxon>
        <taxon>Desulfovibrionales</taxon>
        <taxon>Desulfovibrionaceae</taxon>
        <taxon>Mailhella</taxon>
    </lineage>
</organism>